<feature type="compositionally biased region" description="Basic residues" evidence="1">
    <location>
        <begin position="124"/>
        <end position="134"/>
    </location>
</feature>
<organism evidence="2 3">
    <name type="scientific">Mycena belliarum</name>
    <dbReference type="NCBI Taxonomy" id="1033014"/>
    <lineage>
        <taxon>Eukaryota</taxon>
        <taxon>Fungi</taxon>
        <taxon>Dikarya</taxon>
        <taxon>Basidiomycota</taxon>
        <taxon>Agaricomycotina</taxon>
        <taxon>Agaricomycetes</taxon>
        <taxon>Agaricomycetidae</taxon>
        <taxon>Agaricales</taxon>
        <taxon>Marasmiineae</taxon>
        <taxon>Mycenaceae</taxon>
        <taxon>Mycena</taxon>
    </lineage>
</organism>
<protein>
    <submittedName>
        <fullName evidence="2">Uncharacterized protein</fullName>
    </submittedName>
</protein>
<feature type="compositionally biased region" description="Basic residues" evidence="1">
    <location>
        <begin position="22"/>
        <end position="32"/>
    </location>
</feature>
<feature type="region of interest" description="Disordered" evidence="1">
    <location>
        <begin position="89"/>
        <end position="134"/>
    </location>
</feature>
<accession>A0AAD6XFH1</accession>
<name>A0AAD6XFH1_9AGAR</name>
<feature type="non-terminal residue" evidence="2">
    <location>
        <position position="281"/>
    </location>
</feature>
<gene>
    <name evidence="2" type="ORF">B0H15DRAFT_1028138</name>
</gene>
<reference evidence="2" key="1">
    <citation type="submission" date="2023-03" db="EMBL/GenBank/DDBJ databases">
        <title>Massive genome expansion in bonnet fungi (Mycena s.s.) driven by repeated elements and novel gene families across ecological guilds.</title>
        <authorList>
            <consortium name="Lawrence Berkeley National Laboratory"/>
            <person name="Harder C.B."/>
            <person name="Miyauchi S."/>
            <person name="Viragh M."/>
            <person name="Kuo A."/>
            <person name="Thoen E."/>
            <person name="Andreopoulos B."/>
            <person name="Lu D."/>
            <person name="Skrede I."/>
            <person name="Drula E."/>
            <person name="Henrissat B."/>
            <person name="Morin E."/>
            <person name="Kohler A."/>
            <person name="Barry K."/>
            <person name="LaButti K."/>
            <person name="Morin E."/>
            <person name="Salamov A."/>
            <person name="Lipzen A."/>
            <person name="Mereny Z."/>
            <person name="Hegedus B."/>
            <person name="Baldrian P."/>
            <person name="Stursova M."/>
            <person name="Weitz H."/>
            <person name="Taylor A."/>
            <person name="Grigoriev I.V."/>
            <person name="Nagy L.G."/>
            <person name="Martin F."/>
            <person name="Kauserud H."/>
        </authorList>
    </citation>
    <scope>NUCLEOTIDE SEQUENCE</scope>
    <source>
        <strain evidence="2">CBHHK173m</strain>
    </source>
</reference>
<feature type="compositionally biased region" description="Low complexity" evidence="1">
    <location>
        <begin position="165"/>
        <end position="181"/>
    </location>
</feature>
<feature type="region of interest" description="Disordered" evidence="1">
    <location>
        <begin position="1"/>
        <end position="35"/>
    </location>
</feature>
<sequence>MASSTTKSPPPTTDALPPSPKRFARLRPHAKPRPLDCLFAPPTLDVDARRPRLLHPSTFLLLQKLGVTSRPARFALSSRHGDTSVAAGIADDALPTPPHAHSAASGSAGRGTPAAPRREVPPLRPKRHRSPRARYRARPVMLSGCPRVRGIYSLPSAHRARLRTPRAADVADPDPDSTVAAHGGDDRRPSTRASRHRRHFAAPTYAPRRPFPTSQRAPPATPRFGVHARLLVVMWRPQVPRNARKSATAQAPRSSTIPAHLAARCEFAARKVRIPVPIPGG</sequence>
<feature type="compositionally biased region" description="Low complexity" evidence="1">
    <location>
        <begin position="99"/>
        <end position="115"/>
    </location>
</feature>
<evidence type="ECO:0000256" key="1">
    <source>
        <dbReference type="SAM" id="MobiDB-lite"/>
    </source>
</evidence>
<keyword evidence="3" id="KW-1185">Reference proteome</keyword>
<feature type="compositionally biased region" description="Pro residues" evidence="1">
    <location>
        <begin position="8"/>
        <end position="20"/>
    </location>
</feature>
<evidence type="ECO:0000313" key="2">
    <source>
        <dbReference type="EMBL" id="KAJ7063787.1"/>
    </source>
</evidence>
<dbReference type="EMBL" id="JARJCN010000198">
    <property type="protein sequence ID" value="KAJ7063787.1"/>
    <property type="molecule type" value="Genomic_DNA"/>
</dbReference>
<dbReference type="AlphaFoldDB" id="A0AAD6XFH1"/>
<comment type="caution">
    <text evidence="2">The sequence shown here is derived from an EMBL/GenBank/DDBJ whole genome shotgun (WGS) entry which is preliminary data.</text>
</comment>
<feature type="region of interest" description="Disordered" evidence="1">
    <location>
        <begin position="163"/>
        <end position="221"/>
    </location>
</feature>
<dbReference type="Proteomes" id="UP001222325">
    <property type="component" value="Unassembled WGS sequence"/>
</dbReference>
<proteinExistence type="predicted"/>
<evidence type="ECO:0000313" key="3">
    <source>
        <dbReference type="Proteomes" id="UP001222325"/>
    </source>
</evidence>